<proteinExistence type="predicted"/>
<protein>
    <submittedName>
        <fullName evidence="2">YbaK/EbsC family protein</fullName>
    </submittedName>
</protein>
<dbReference type="InterPro" id="IPR007214">
    <property type="entry name" value="YbaK/aa-tRNA-synth-assoc-dom"/>
</dbReference>
<dbReference type="InterPro" id="IPR036754">
    <property type="entry name" value="YbaK/aa-tRNA-synt-asso_dom_sf"/>
</dbReference>
<feature type="domain" description="YbaK/aminoacyl-tRNA synthetase-associated" evidence="1">
    <location>
        <begin position="22"/>
        <end position="143"/>
    </location>
</feature>
<evidence type="ECO:0000313" key="3">
    <source>
        <dbReference type="Proteomes" id="UP000648239"/>
    </source>
</evidence>
<comment type="caution">
    <text evidence="2">The sequence shown here is derived from an EMBL/GenBank/DDBJ whole genome shotgun (WGS) entry which is preliminary data.</text>
</comment>
<evidence type="ECO:0000259" key="1">
    <source>
        <dbReference type="Pfam" id="PF04073"/>
    </source>
</evidence>
<evidence type="ECO:0000313" key="2">
    <source>
        <dbReference type="EMBL" id="MBD3868613.1"/>
    </source>
</evidence>
<dbReference type="EMBL" id="JACXWD010000037">
    <property type="protein sequence ID" value="MBD3868613.1"/>
    <property type="molecule type" value="Genomic_DNA"/>
</dbReference>
<dbReference type="Pfam" id="PF04073">
    <property type="entry name" value="tRNA_edit"/>
    <property type="match status" value="1"/>
</dbReference>
<name>A0A8J6XVA0_9BACT</name>
<dbReference type="Proteomes" id="UP000648239">
    <property type="component" value="Unassembled WGS sequence"/>
</dbReference>
<dbReference type="SUPFAM" id="SSF55826">
    <property type="entry name" value="YbaK/ProRS associated domain"/>
    <property type="match status" value="1"/>
</dbReference>
<dbReference type="CDD" id="cd04332">
    <property type="entry name" value="YbaK_like"/>
    <property type="match status" value="1"/>
</dbReference>
<accession>A0A8J6XVA0</accession>
<dbReference type="Gene3D" id="3.90.960.10">
    <property type="entry name" value="YbaK/aminoacyl-tRNA synthetase-associated domain"/>
    <property type="match status" value="1"/>
</dbReference>
<gene>
    <name evidence="2" type="ORF">IFK94_10860</name>
</gene>
<reference evidence="2 3" key="1">
    <citation type="submission" date="2020-08" db="EMBL/GenBank/DDBJ databases">
        <title>Acidobacteriota in marine sediments use diverse sulfur dissimilation pathways.</title>
        <authorList>
            <person name="Wasmund K."/>
        </authorList>
    </citation>
    <scope>NUCLEOTIDE SEQUENCE [LARGE SCALE GENOMIC DNA]</scope>
    <source>
        <strain evidence="2">MAG AM4</strain>
    </source>
</reference>
<organism evidence="2 3">
    <name type="scientific">Candidatus Polarisedimenticola svalbardensis</name>
    <dbReference type="NCBI Taxonomy" id="2886004"/>
    <lineage>
        <taxon>Bacteria</taxon>
        <taxon>Pseudomonadati</taxon>
        <taxon>Acidobacteriota</taxon>
        <taxon>Candidatus Polarisedimenticolia</taxon>
        <taxon>Candidatus Polarisedimenticolales</taxon>
        <taxon>Candidatus Polarisedimenticolaceae</taxon>
        <taxon>Candidatus Polarisedimenticola</taxon>
    </lineage>
</organism>
<sequence>MPIAELKKYLDKEKVKYVTICHSRAYTAQETAALAHVPGKEMAKTVMVKIDGKMAMAVLPASFRVDFDLLKGAAGTDDVKLAKEEEFVKMLPECDVGAMPPFGHLHGMDVYVAEELTEDEQIAFNACAHTVLIKMSYEDFDRLVSPKVISMALV</sequence>
<dbReference type="GO" id="GO:0002161">
    <property type="term" value="F:aminoacyl-tRNA deacylase activity"/>
    <property type="evidence" value="ECO:0007669"/>
    <property type="project" value="InterPro"/>
</dbReference>
<dbReference type="AlphaFoldDB" id="A0A8J6XVA0"/>